<feature type="transmembrane region" description="Helical" evidence="1">
    <location>
        <begin position="32"/>
        <end position="54"/>
    </location>
</feature>
<organism evidence="2 3">
    <name type="scientific">Alloacidobacterium dinghuense</name>
    <dbReference type="NCBI Taxonomy" id="2763107"/>
    <lineage>
        <taxon>Bacteria</taxon>
        <taxon>Pseudomonadati</taxon>
        <taxon>Acidobacteriota</taxon>
        <taxon>Terriglobia</taxon>
        <taxon>Terriglobales</taxon>
        <taxon>Acidobacteriaceae</taxon>
        <taxon>Alloacidobacterium</taxon>
    </lineage>
</organism>
<keyword evidence="1" id="KW-0812">Transmembrane</keyword>
<dbReference type="Proteomes" id="UP000515312">
    <property type="component" value="Chromosome"/>
</dbReference>
<gene>
    <name evidence="2" type="ORF">H7849_20640</name>
</gene>
<evidence type="ECO:0000313" key="2">
    <source>
        <dbReference type="EMBL" id="QNI31458.1"/>
    </source>
</evidence>
<evidence type="ECO:0000313" key="3">
    <source>
        <dbReference type="Proteomes" id="UP000515312"/>
    </source>
</evidence>
<keyword evidence="1" id="KW-1133">Transmembrane helix</keyword>
<evidence type="ECO:0000256" key="1">
    <source>
        <dbReference type="SAM" id="Phobius"/>
    </source>
</evidence>
<keyword evidence="1" id="KW-0472">Membrane</keyword>
<name>A0A7G8BFY8_9BACT</name>
<proteinExistence type="predicted"/>
<dbReference type="RefSeq" id="WP_186742109.1">
    <property type="nucleotide sequence ID" value="NZ_CP060394.1"/>
</dbReference>
<dbReference type="KEGG" id="adin:H7849_20640"/>
<protein>
    <submittedName>
        <fullName evidence="2">Uncharacterized protein</fullName>
    </submittedName>
</protein>
<keyword evidence="3" id="KW-1185">Reference proteome</keyword>
<reference evidence="2 3" key="1">
    <citation type="submission" date="2020-08" db="EMBL/GenBank/DDBJ databases">
        <title>Edaphobacter telluris sp. nov. and Acidobacterium dinghuensis sp. nov., two acidobacteria isolated from forest soil.</title>
        <authorList>
            <person name="Fu J."/>
            <person name="Qiu L."/>
        </authorList>
    </citation>
    <scope>NUCLEOTIDE SEQUENCE [LARGE SCALE GENOMIC DNA]</scope>
    <source>
        <strain evidence="2">4Y35</strain>
    </source>
</reference>
<accession>A0A7G8BFY8</accession>
<dbReference type="EMBL" id="CP060394">
    <property type="protein sequence ID" value="QNI31458.1"/>
    <property type="molecule type" value="Genomic_DNA"/>
</dbReference>
<dbReference type="AlphaFoldDB" id="A0A7G8BFY8"/>
<sequence length="213" mass="23432">MHTPNPHEHESHNKAASVREGYEVTDVSAHGIIVFLIGLFISVAVFFVFCFGMGKVINNALVKRDGPPNRWNQGSAEAGKTYRMESSPALEQQQLNQLTQAFPTPRLQGDDGNQDTADLHAREDLLLDNYSWIDRSKGTVRIPIERAMELIAQRGLPVQQQPQASEPLMAGDSAISVQVPLTDGFARTAYEQQLREGAAHEPGEQASSKANNN</sequence>